<dbReference type="SUPFAM" id="SSF46785">
    <property type="entry name" value="Winged helix' DNA-binding domain"/>
    <property type="match status" value="1"/>
</dbReference>
<dbReference type="InterPro" id="IPR000847">
    <property type="entry name" value="LysR_HTH_N"/>
</dbReference>
<dbReference type="Proteomes" id="UP000235406">
    <property type="component" value="Unassembled WGS sequence"/>
</dbReference>
<dbReference type="InterPro" id="IPR036388">
    <property type="entry name" value="WH-like_DNA-bd_sf"/>
</dbReference>
<dbReference type="InterPro" id="IPR005119">
    <property type="entry name" value="LysR_subst-bd"/>
</dbReference>
<evidence type="ECO:0000256" key="2">
    <source>
        <dbReference type="ARBA" id="ARBA00023015"/>
    </source>
</evidence>
<dbReference type="EMBL" id="MCZK01000166">
    <property type="protein sequence ID" value="PMM64090.1"/>
    <property type="molecule type" value="Genomic_DNA"/>
</dbReference>
<evidence type="ECO:0000313" key="6">
    <source>
        <dbReference type="EMBL" id="PMM64090.1"/>
    </source>
</evidence>
<evidence type="ECO:0000256" key="3">
    <source>
        <dbReference type="ARBA" id="ARBA00023125"/>
    </source>
</evidence>
<sequence length="313" mass="35218">MAKDLFSSLDLNLLRTFLIVYQEKNTRKAAERLFVSQPAVSQALQKLRYHFSDDLFVKVHGGLQSTTFSDQLANEITPHLDGLMTAVNSSKAFDPKAIDYPIKIALSPVVLSCLSGTLYKEIMTQAPNSKLELTSWTTSSAEDIQKGEVLLGVAYELPNQSKEIYAKQMVEVTGRLIVRKDHPIKKSLVTPQDLAGYDIASMISPGWNDNFSRASQILESLSIPHKIGFRSEIVMAIIDVLNHSDMYMPHSDLFPIDSYPSLRAIDILIADEYKKVAVYSHIHTKNRNNPLLHWLFNVIQTALEKQVNKNCLL</sequence>
<evidence type="ECO:0000259" key="5">
    <source>
        <dbReference type="PROSITE" id="PS50931"/>
    </source>
</evidence>
<keyword evidence="2" id="KW-0805">Transcription regulation</keyword>
<dbReference type="InterPro" id="IPR050389">
    <property type="entry name" value="LysR-type_TF"/>
</dbReference>
<dbReference type="InterPro" id="IPR036390">
    <property type="entry name" value="WH_DNA-bd_sf"/>
</dbReference>
<keyword evidence="4" id="KW-0804">Transcription</keyword>
<protein>
    <submittedName>
        <fullName evidence="6">LysR family transcriptional regulator</fullName>
    </submittedName>
</protein>
<name>A0A2N7JWF4_9VIBR</name>
<accession>A0A2N7JWF4</accession>
<dbReference type="GO" id="GO:0003677">
    <property type="term" value="F:DNA binding"/>
    <property type="evidence" value="ECO:0007669"/>
    <property type="project" value="UniProtKB-KW"/>
</dbReference>
<dbReference type="SUPFAM" id="SSF53850">
    <property type="entry name" value="Periplasmic binding protein-like II"/>
    <property type="match status" value="1"/>
</dbReference>
<dbReference type="PANTHER" id="PTHR30118">
    <property type="entry name" value="HTH-TYPE TRANSCRIPTIONAL REGULATOR LEUO-RELATED"/>
    <property type="match status" value="1"/>
</dbReference>
<comment type="similarity">
    <text evidence="1">Belongs to the LysR transcriptional regulatory family.</text>
</comment>
<reference evidence="7" key="1">
    <citation type="submission" date="2016-07" db="EMBL/GenBank/DDBJ databases">
        <title>Nontailed viruses are major unrecognized killers of bacteria in the ocean.</title>
        <authorList>
            <person name="Kauffman K."/>
            <person name="Hussain F."/>
            <person name="Yang J."/>
            <person name="Arevalo P."/>
            <person name="Brown J."/>
            <person name="Cutler M."/>
            <person name="Kelly L."/>
            <person name="Polz M.F."/>
        </authorList>
    </citation>
    <scope>NUCLEOTIDE SEQUENCE [LARGE SCALE GENOMIC DNA]</scope>
    <source>
        <strain evidence="7">10N.261.46.F8</strain>
    </source>
</reference>
<dbReference type="Gene3D" id="1.10.10.10">
    <property type="entry name" value="Winged helix-like DNA-binding domain superfamily/Winged helix DNA-binding domain"/>
    <property type="match status" value="1"/>
</dbReference>
<dbReference type="RefSeq" id="WP_102438016.1">
    <property type="nucleotide sequence ID" value="NZ_CAWNVI010000166.1"/>
</dbReference>
<dbReference type="Pfam" id="PF03466">
    <property type="entry name" value="LysR_substrate"/>
    <property type="match status" value="1"/>
</dbReference>
<dbReference type="PRINTS" id="PR00039">
    <property type="entry name" value="HTHLYSR"/>
</dbReference>
<proteinExistence type="inferred from homology"/>
<dbReference type="Gene3D" id="3.40.190.10">
    <property type="entry name" value="Periplasmic binding protein-like II"/>
    <property type="match status" value="2"/>
</dbReference>
<dbReference type="Pfam" id="PF00126">
    <property type="entry name" value="HTH_1"/>
    <property type="match status" value="1"/>
</dbReference>
<feature type="domain" description="HTH lysR-type" evidence="5">
    <location>
        <begin position="9"/>
        <end position="66"/>
    </location>
</feature>
<dbReference type="GO" id="GO:0003700">
    <property type="term" value="F:DNA-binding transcription factor activity"/>
    <property type="evidence" value="ECO:0007669"/>
    <property type="project" value="InterPro"/>
</dbReference>
<dbReference type="PROSITE" id="PS50931">
    <property type="entry name" value="HTH_LYSR"/>
    <property type="match status" value="1"/>
</dbReference>
<evidence type="ECO:0000313" key="7">
    <source>
        <dbReference type="Proteomes" id="UP000235406"/>
    </source>
</evidence>
<dbReference type="PANTHER" id="PTHR30118:SF11">
    <property type="entry name" value="HTH-TYPE TRANSCRIPTIONAL REGULATOR YIDZ"/>
    <property type="match status" value="1"/>
</dbReference>
<gene>
    <name evidence="6" type="ORF">BCT49_16125</name>
</gene>
<keyword evidence="3" id="KW-0238">DNA-binding</keyword>
<evidence type="ECO:0000256" key="1">
    <source>
        <dbReference type="ARBA" id="ARBA00009437"/>
    </source>
</evidence>
<evidence type="ECO:0000256" key="4">
    <source>
        <dbReference type="ARBA" id="ARBA00023163"/>
    </source>
</evidence>
<dbReference type="OrthoDB" id="6395715at2"/>
<dbReference type="AlphaFoldDB" id="A0A2N7JWF4"/>
<organism evidence="6 7">
    <name type="scientific">Vibrio lentus</name>
    <dbReference type="NCBI Taxonomy" id="136468"/>
    <lineage>
        <taxon>Bacteria</taxon>
        <taxon>Pseudomonadati</taxon>
        <taxon>Pseudomonadota</taxon>
        <taxon>Gammaproteobacteria</taxon>
        <taxon>Vibrionales</taxon>
        <taxon>Vibrionaceae</taxon>
        <taxon>Vibrio</taxon>
    </lineage>
</organism>
<comment type="caution">
    <text evidence="6">The sequence shown here is derived from an EMBL/GenBank/DDBJ whole genome shotgun (WGS) entry which is preliminary data.</text>
</comment>